<dbReference type="EMBL" id="GFPF01001968">
    <property type="protein sequence ID" value="MAA13114.1"/>
    <property type="molecule type" value="Transcribed_RNA"/>
</dbReference>
<name>A0A224YGM4_9ACAR</name>
<feature type="transmembrane region" description="Helical" evidence="1">
    <location>
        <begin position="45"/>
        <end position="66"/>
    </location>
</feature>
<reference evidence="2" key="1">
    <citation type="journal article" date="2017" name="Parasit. Vectors">
        <title>Sialotranscriptomics of Rhipicephalus zambeziensis reveals intricate expression profiles of secretory proteins and suggests tight temporal transcriptional regulation during blood-feeding.</title>
        <authorList>
            <person name="de Castro M.H."/>
            <person name="de Klerk D."/>
            <person name="Pienaar R."/>
            <person name="Rees D.J.G."/>
            <person name="Mans B.J."/>
        </authorList>
    </citation>
    <scope>NUCLEOTIDE SEQUENCE</scope>
    <source>
        <tissue evidence="2">Salivary glands</tissue>
    </source>
</reference>
<dbReference type="AlphaFoldDB" id="A0A224YGM4"/>
<keyword evidence="1" id="KW-0812">Transmembrane</keyword>
<keyword evidence="1" id="KW-1133">Transmembrane helix</keyword>
<evidence type="ECO:0000313" key="2">
    <source>
        <dbReference type="EMBL" id="MAA13114.1"/>
    </source>
</evidence>
<proteinExistence type="predicted"/>
<feature type="transmembrane region" description="Helical" evidence="1">
    <location>
        <begin position="7"/>
        <end position="25"/>
    </location>
</feature>
<organism evidence="2">
    <name type="scientific">Rhipicephalus zambeziensis</name>
    <dbReference type="NCBI Taxonomy" id="60191"/>
    <lineage>
        <taxon>Eukaryota</taxon>
        <taxon>Metazoa</taxon>
        <taxon>Ecdysozoa</taxon>
        <taxon>Arthropoda</taxon>
        <taxon>Chelicerata</taxon>
        <taxon>Arachnida</taxon>
        <taxon>Acari</taxon>
        <taxon>Parasitiformes</taxon>
        <taxon>Ixodida</taxon>
        <taxon>Ixodoidea</taxon>
        <taxon>Ixodidae</taxon>
        <taxon>Rhipicephalinae</taxon>
        <taxon>Rhipicephalus</taxon>
        <taxon>Rhipicephalus</taxon>
    </lineage>
</organism>
<sequence>MRFYSFCHYVIFSAIWSASVHYRLWRVLYSTVSVPPHMQLLERAHIRRVFLSTAMVLNLLWLAEIIHALETGKKYWPQCRTTAPWN</sequence>
<evidence type="ECO:0000256" key="1">
    <source>
        <dbReference type="SAM" id="Phobius"/>
    </source>
</evidence>
<keyword evidence="1" id="KW-0472">Membrane</keyword>
<protein>
    <submittedName>
        <fullName evidence="2">Uncharacterized protein</fullName>
    </submittedName>
</protein>
<accession>A0A224YGM4</accession>